<sequence>MFTLIRIWQDHIGNLRRTKRNSRVYTAIAEALQAEGIEKPLKAVEVQIGYHTVSGTPPPPQPPVSGDGAGDLPSLPASPFTADMERVTPRPGVDLNSSEETSGKATVRGYKLPSRDDLREKFLPGKVSALKKISSLAGAEGLAVDHETLDFLVPVCVGFTGGTHYDNVLLYIQTHGVVFPVLPRYASSLVDTRGYSGRP</sequence>
<name>A0ACB7SNK9_HYAAI</name>
<gene>
    <name evidence="1" type="ORF">HPB50_017557</name>
</gene>
<evidence type="ECO:0000313" key="1">
    <source>
        <dbReference type="EMBL" id="KAH6936448.1"/>
    </source>
</evidence>
<protein>
    <submittedName>
        <fullName evidence="1">Uncharacterized protein</fullName>
    </submittedName>
</protein>
<evidence type="ECO:0000313" key="2">
    <source>
        <dbReference type="Proteomes" id="UP000821845"/>
    </source>
</evidence>
<comment type="caution">
    <text evidence="1">The sequence shown here is derived from an EMBL/GenBank/DDBJ whole genome shotgun (WGS) entry which is preliminary data.</text>
</comment>
<organism evidence="1 2">
    <name type="scientific">Hyalomma asiaticum</name>
    <name type="common">Tick</name>
    <dbReference type="NCBI Taxonomy" id="266040"/>
    <lineage>
        <taxon>Eukaryota</taxon>
        <taxon>Metazoa</taxon>
        <taxon>Ecdysozoa</taxon>
        <taxon>Arthropoda</taxon>
        <taxon>Chelicerata</taxon>
        <taxon>Arachnida</taxon>
        <taxon>Acari</taxon>
        <taxon>Parasitiformes</taxon>
        <taxon>Ixodida</taxon>
        <taxon>Ixodoidea</taxon>
        <taxon>Ixodidae</taxon>
        <taxon>Hyalomminae</taxon>
        <taxon>Hyalomma</taxon>
    </lineage>
</organism>
<proteinExistence type="predicted"/>
<accession>A0ACB7SNK9</accession>
<keyword evidence="2" id="KW-1185">Reference proteome</keyword>
<dbReference type="EMBL" id="CM023483">
    <property type="protein sequence ID" value="KAH6936448.1"/>
    <property type="molecule type" value="Genomic_DNA"/>
</dbReference>
<dbReference type="Proteomes" id="UP000821845">
    <property type="component" value="Chromosome 3"/>
</dbReference>
<reference evidence="1" key="1">
    <citation type="submission" date="2020-05" db="EMBL/GenBank/DDBJ databases">
        <title>Large-scale comparative analyses of tick genomes elucidate their genetic diversity and vector capacities.</title>
        <authorList>
            <person name="Jia N."/>
            <person name="Wang J."/>
            <person name="Shi W."/>
            <person name="Du L."/>
            <person name="Sun Y."/>
            <person name="Zhan W."/>
            <person name="Jiang J."/>
            <person name="Wang Q."/>
            <person name="Zhang B."/>
            <person name="Ji P."/>
            <person name="Sakyi L.B."/>
            <person name="Cui X."/>
            <person name="Yuan T."/>
            <person name="Jiang B."/>
            <person name="Yang W."/>
            <person name="Lam T.T.-Y."/>
            <person name="Chang Q."/>
            <person name="Ding S."/>
            <person name="Wang X."/>
            <person name="Zhu J."/>
            <person name="Ruan X."/>
            <person name="Zhao L."/>
            <person name="Wei J."/>
            <person name="Que T."/>
            <person name="Du C."/>
            <person name="Cheng J."/>
            <person name="Dai P."/>
            <person name="Han X."/>
            <person name="Huang E."/>
            <person name="Gao Y."/>
            <person name="Liu J."/>
            <person name="Shao H."/>
            <person name="Ye R."/>
            <person name="Li L."/>
            <person name="Wei W."/>
            <person name="Wang X."/>
            <person name="Wang C."/>
            <person name="Yang T."/>
            <person name="Huo Q."/>
            <person name="Li W."/>
            <person name="Guo W."/>
            <person name="Chen H."/>
            <person name="Zhou L."/>
            <person name="Ni X."/>
            <person name="Tian J."/>
            <person name="Zhou Y."/>
            <person name="Sheng Y."/>
            <person name="Liu T."/>
            <person name="Pan Y."/>
            <person name="Xia L."/>
            <person name="Li J."/>
            <person name="Zhao F."/>
            <person name="Cao W."/>
        </authorList>
    </citation>
    <scope>NUCLEOTIDE SEQUENCE</scope>
    <source>
        <strain evidence="1">Hyas-2018</strain>
    </source>
</reference>